<dbReference type="PANTHER" id="PTHR33514">
    <property type="entry name" value="PROTEIN ABCI12, CHLOROPLASTIC"/>
    <property type="match status" value="1"/>
</dbReference>
<accession>A0A7M2RKL2</accession>
<dbReference type="PANTHER" id="PTHR33514:SF13">
    <property type="entry name" value="PROTEIN ABCI12, CHLOROPLASTIC"/>
    <property type="match status" value="1"/>
</dbReference>
<reference evidence="6 7" key="1">
    <citation type="submission" date="2020-10" db="EMBL/GenBank/DDBJ databases">
        <title>Blautia liquoris sp.nov., isolated from the mud in a fermentation cellar used for the production of Chinese strong-flavoured liquor.</title>
        <authorList>
            <person name="Lu L."/>
        </authorList>
    </citation>
    <scope>NUCLEOTIDE SEQUENCE [LARGE SCALE GENOMIC DNA]</scope>
    <source>
        <strain evidence="6 7">LZLJ-3</strain>
    </source>
</reference>
<name>A0A7M2RKL2_9FIRM</name>
<dbReference type="AlphaFoldDB" id="A0A7M2RKL2"/>
<dbReference type="EMBL" id="CP063304">
    <property type="protein sequence ID" value="QOV20534.1"/>
    <property type="molecule type" value="Genomic_DNA"/>
</dbReference>
<keyword evidence="2 5" id="KW-0812">Transmembrane</keyword>
<comment type="subcellular location">
    <subcellularLocation>
        <location evidence="1">Membrane</location>
        <topology evidence="1">Multi-pass membrane protein</topology>
    </subcellularLocation>
</comment>
<evidence type="ECO:0000256" key="1">
    <source>
        <dbReference type="ARBA" id="ARBA00004141"/>
    </source>
</evidence>
<dbReference type="CDD" id="cd16914">
    <property type="entry name" value="EcfT"/>
    <property type="match status" value="1"/>
</dbReference>
<protein>
    <submittedName>
        <fullName evidence="6">Energy-coupling factor transporter transmembrane protein EcfT</fullName>
    </submittedName>
</protein>
<keyword evidence="7" id="KW-1185">Reference proteome</keyword>
<feature type="transmembrane region" description="Helical" evidence="5">
    <location>
        <begin position="238"/>
        <end position="255"/>
    </location>
</feature>
<dbReference type="Proteomes" id="UP000593601">
    <property type="component" value="Chromosome"/>
</dbReference>
<keyword evidence="3 5" id="KW-1133">Transmembrane helix</keyword>
<evidence type="ECO:0000256" key="5">
    <source>
        <dbReference type="SAM" id="Phobius"/>
    </source>
</evidence>
<feature type="transmembrane region" description="Helical" evidence="5">
    <location>
        <begin position="104"/>
        <end position="127"/>
    </location>
</feature>
<dbReference type="RefSeq" id="WP_193736853.1">
    <property type="nucleotide sequence ID" value="NZ_CP063304.1"/>
</dbReference>
<keyword evidence="4 5" id="KW-0472">Membrane</keyword>
<feature type="transmembrane region" description="Helical" evidence="5">
    <location>
        <begin position="24"/>
        <end position="54"/>
    </location>
</feature>
<dbReference type="GO" id="GO:0005886">
    <property type="term" value="C:plasma membrane"/>
    <property type="evidence" value="ECO:0007669"/>
    <property type="project" value="TreeGrafter"/>
</dbReference>
<gene>
    <name evidence="6" type="ORF">INP51_06215</name>
</gene>
<evidence type="ECO:0000256" key="2">
    <source>
        <dbReference type="ARBA" id="ARBA00022692"/>
    </source>
</evidence>
<dbReference type="InterPro" id="IPR003339">
    <property type="entry name" value="ABC/ECF_trnsptr_transmembrane"/>
</dbReference>
<proteinExistence type="predicted"/>
<dbReference type="KEGG" id="bliq:INP51_06215"/>
<evidence type="ECO:0000256" key="3">
    <source>
        <dbReference type="ARBA" id="ARBA00022989"/>
    </source>
</evidence>
<evidence type="ECO:0000256" key="4">
    <source>
        <dbReference type="ARBA" id="ARBA00023136"/>
    </source>
</evidence>
<organism evidence="6 7">
    <name type="scientific">Blautia liquoris</name>
    <dbReference type="NCBI Taxonomy" id="2779518"/>
    <lineage>
        <taxon>Bacteria</taxon>
        <taxon>Bacillati</taxon>
        <taxon>Bacillota</taxon>
        <taxon>Clostridia</taxon>
        <taxon>Lachnospirales</taxon>
        <taxon>Lachnospiraceae</taxon>
        <taxon>Blautia</taxon>
    </lineage>
</organism>
<evidence type="ECO:0000313" key="6">
    <source>
        <dbReference type="EMBL" id="QOV20534.1"/>
    </source>
</evidence>
<dbReference type="Pfam" id="PF02361">
    <property type="entry name" value="CbiQ"/>
    <property type="match status" value="1"/>
</dbReference>
<feature type="transmembrane region" description="Helical" evidence="5">
    <location>
        <begin position="66"/>
        <end position="84"/>
    </location>
</feature>
<evidence type="ECO:0000313" key="7">
    <source>
        <dbReference type="Proteomes" id="UP000593601"/>
    </source>
</evidence>
<sequence>MNNSISLYVDKDTYLTRLHPFTKLVFILAAISIPLLWGTLWMYIVMIALSLCLLISGRIIRKAYPLIAFSFTIIIMIFLIQGLFNQENKNVLFSVGPLRFYKEGILYALKIGLNILNMLLCFAVFVLTTKPATLVESLEQRGVSPRFGYIVSSVFQIIPQMIGTMHTIQDAQASRGMETKGNLLVRAKAFIPLISPIVSSSLINTRERAIALEVRGFDSKVKKTYMEDHNLKKNDRTFMSLMTILIAISMIWRIFQWLS</sequence>